<dbReference type="Pfam" id="PF05717">
    <property type="entry name" value="TnpB_IS66"/>
    <property type="match status" value="1"/>
</dbReference>
<gene>
    <name evidence="2" type="ORF">DW833_03480</name>
    <name evidence="1" type="ORF">DXD91_08210</name>
</gene>
<evidence type="ECO:0000313" key="3">
    <source>
        <dbReference type="Proteomes" id="UP000262524"/>
    </source>
</evidence>
<dbReference type="RefSeq" id="WP_117982613.1">
    <property type="nucleotide sequence ID" value="NZ_CABJFJ010000003.1"/>
</dbReference>
<keyword evidence="4" id="KW-1185">Reference proteome</keyword>
<comment type="caution">
    <text evidence="1">The sequence shown here is derived from an EMBL/GenBank/DDBJ whole genome shotgun (WGS) entry which is preliminary data.</text>
</comment>
<evidence type="ECO:0000313" key="4">
    <source>
        <dbReference type="Proteomes" id="UP000284621"/>
    </source>
</evidence>
<dbReference type="Proteomes" id="UP000262524">
    <property type="component" value="Unassembled WGS sequence"/>
</dbReference>
<dbReference type="NCBIfam" id="NF033819">
    <property type="entry name" value="IS66_TnpB"/>
    <property type="match status" value="1"/>
</dbReference>
<dbReference type="AlphaFoldDB" id="A0A374NM52"/>
<sequence>MFNDAVGFKKIFLKVGYTDLRKGIPGLTAMIRESFGYDPYEKNVLFLFCGRKADRIKGLVFEGDGFCLVYKRLSTNSRFQWPRSEDELKEITPQQFKWLMEGLTIMPKKKIKELVTPPEYLL</sequence>
<dbReference type="PANTHER" id="PTHR36455:SF1">
    <property type="entry name" value="BLR8292 PROTEIN"/>
    <property type="match status" value="1"/>
</dbReference>
<protein>
    <submittedName>
        <fullName evidence="1">Transposase</fullName>
    </submittedName>
</protein>
<reference evidence="3 4" key="1">
    <citation type="submission" date="2018-08" db="EMBL/GenBank/DDBJ databases">
        <title>A genome reference for cultivated species of the human gut microbiota.</title>
        <authorList>
            <person name="Zou Y."/>
            <person name="Xue W."/>
            <person name="Luo G."/>
        </authorList>
    </citation>
    <scope>NUCLEOTIDE SEQUENCE [LARGE SCALE GENOMIC DNA]</scope>
    <source>
        <strain evidence="2 4">AM34-3LB</strain>
        <strain evidence="1 3">TM10-1AC</strain>
    </source>
</reference>
<dbReference type="EMBL" id="QSOE01000045">
    <property type="protein sequence ID" value="RGI87487.1"/>
    <property type="molecule type" value="Genomic_DNA"/>
</dbReference>
<proteinExistence type="predicted"/>
<dbReference type="Proteomes" id="UP000284621">
    <property type="component" value="Unassembled WGS sequence"/>
</dbReference>
<dbReference type="InterPro" id="IPR008878">
    <property type="entry name" value="Transposase_IS66_Orf2"/>
</dbReference>
<dbReference type="EMBL" id="QSID01000003">
    <property type="protein sequence ID" value="RHC66916.1"/>
    <property type="molecule type" value="Genomic_DNA"/>
</dbReference>
<evidence type="ECO:0000313" key="2">
    <source>
        <dbReference type="EMBL" id="RHC66916.1"/>
    </source>
</evidence>
<dbReference type="PANTHER" id="PTHR36455">
    <property type="match status" value="1"/>
</dbReference>
<name>A0A374NM52_9FIRM</name>
<organism evidence="1 3">
    <name type="scientific">Anaerobutyricum hallii</name>
    <dbReference type="NCBI Taxonomy" id="39488"/>
    <lineage>
        <taxon>Bacteria</taxon>
        <taxon>Bacillati</taxon>
        <taxon>Bacillota</taxon>
        <taxon>Clostridia</taxon>
        <taxon>Lachnospirales</taxon>
        <taxon>Lachnospiraceae</taxon>
        <taxon>Anaerobutyricum</taxon>
    </lineage>
</organism>
<evidence type="ECO:0000313" key="1">
    <source>
        <dbReference type="EMBL" id="RGI87487.1"/>
    </source>
</evidence>
<accession>A0A374NM52</accession>